<keyword evidence="6" id="KW-1185">Reference proteome</keyword>
<evidence type="ECO:0000256" key="1">
    <source>
        <dbReference type="SAM" id="MobiDB-lite"/>
    </source>
</evidence>
<accession>A0A3B4ALE3</accession>
<reference evidence="5" key="2">
    <citation type="submission" date="2025-09" db="UniProtKB">
        <authorList>
            <consortium name="Ensembl"/>
        </authorList>
    </citation>
    <scope>IDENTIFICATION</scope>
</reference>
<feature type="signal peptide" evidence="2">
    <location>
        <begin position="1"/>
        <end position="25"/>
    </location>
</feature>
<dbReference type="InterPro" id="IPR039015">
    <property type="entry name" value="ENDOD1"/>
</dbReference>
<evidence type="ECO:0000313" key="6">
    <source>
        <dbReference type="Proteomes" id="UP000261520"/>
    </source>
</evidence>
<organism evidence="5 6">
    <name type="scientific">Periophthalmus magnuspinnatus</name>
    <dbReference type="NCBI Taxonomy" id="409849"/>
    <lineage>
        <taxon>Eukaryota</taxon>
        <taxon>Metazoa</taxon>
        <taxon>Chordata</taxon>
        <taxon>Craniata</taxon>
        <taxon>Vertebrata</taxon>
        <taxon>Euteleostomi</taxon>
        <taxon>Actinopterygii</taxon>
        <taxon>Neopterygii</taxon>
        <taxon>Teleostei</taxon>
        <taxon>Neoteleostei</taxon>
        <taxon>Acanthomorphata</taxon>
        <taxon>Gobiaria</taxon>
        <taxon>Gobiiformes</taxon>
        <taxon>Gobioidei</taxon>
        <taxon>Gobiidae</taxon>
        <taxon>Oxudercinae</taxon>
        <taxon>Periophthalmus</taxon>
    </lineage>
</organism>
<dbReference type="GO" id="GO:0003676">
    <property type="term" value="F:nucleic acid binding"/>
    <property type="evidence" value="ECO:0007669"/>
    <property type="project" value="InterPro"/>
</dbReference>
<protein>
    <submittedName>
        <fullName evidence="5">Uncharacterized protein</fullName>
    </submittedName>
</protein>
<reference evidence="5" key="1">
    <citation type="submission" date="2025-08" db="UniProtKB">
        <authorList>
            <consortium name="Ensembl"/>
        </authorList>
    </citation>
    <scope>IDENTIFICATION</scope>
</reference>
<dbReference type="InterPro" id="IPR001604">
    <property type="entry name" value="Endo_G_ENPP1-like_dom"/>
</dbReference>
<dbReference type="SMART" id="SM00477">
    <property type="entry name" value="NUC"/>
    <property type="match status" value="1"/>
</dbReference>
<feature type="domain" description="DNA/RNA non-specific endonuclease/pyrophosphatase/phosphodiesterase" evidence="4">
    <location>
        <begin position="70"/>
        <end position="245"/>
    </location>
</feature>
<dbReference type="SUPFAM" id="SSF54060">
    <property type="entry name" value="His-Me finger endonucleases"/>
    <property type="match status" value="1"/>
</dbReference>
<evidence type="ECO:0000256" key="2">
    <source>
        <dbReference type="SAM" id="SignalP"/>
    </source>
</evidence>
<dbReference type="AlphaFoldDB" id="A0A3B4ALE3"/>
<feature type="chain" id="PRO_5017186273" evidence="2">
    <location>
        <begin position="26"/>
        <end position="292"/>
    </location>
</feature>
<dbReference type="Pfam" id="PF01223">
    <property type="entry name" value="Endonuclease_NS"/>
    <property type="match status" value="1"/>
</dbReference>
<evidence type="ECO:0000259" key="4">
    <source>
        <dbReference type="SMART" id="SM00892"/>
    </source>
</evidence>
<sequence>MRHYLKMDLQRLLLPSLLLWSQSQAEVVDSVSECTDFFLHETPPQIPGVLENGEIKDQNRYKPICQTYADQRRFFTLYDTRNKIPVFSAYIFKGNTPGVYKNQATFNNYKNTLEYDKGHLFPCSYGCSQEDMESTFALTNIVPQAGSFNKGSWQKMESCIKCVMEEYCKDSNDKIKGYLVIGAEPGNNHLNSKINIPSVMWSAFCCYSNREQKWLASAHWANNAVTVHQLQELLHLPIPRLLQRLQILLLLLPPLPQQLLPLLLQQKKKMKEEMMKRQKKDQKLAMGQKVHQ</sequence>
<evidence type="ECO:0000313" key="5">
    <source>
        <dbReference type="Ensembl" id="ENSPMGP00000017216.1"/>
    </source>
</evidence>
<dbReference type="InterPro" id="IPR044929">
    <property type="entry name" value="DNA/RNA_non-sp_Endonuclease_sf"/>
</dbReference>
<dbReference type="GO" id="GO:0016787">
    <property type="term" value="F:hydrolase activity"/>
    <property type="evidence" value="ECO:0007669"/>
    <property type="project" value="InterPro"/>
</dbReference>
<keyword evidence="2" id="KW-0732">Signal</keyword>
<evidence type="ECO:0000259" key="3">
    <source>
        <dbReference type="SMART" id="SM00477"/>
    </source>
</evidence>
<proteinExistence type="predicted"/>
<dbReference type="SMART" id="SM00892">
    <property type="entry name" value="Endonuclease_NS"/>
    <property type="match status" value="1"/>
</dbReference>
<dbReference type="Ensembl" id="ENSPMGT00000018379.1">
    <property type="protein sequence ID" value="ENSPMGP00000017216.1"/>
    <property type="gene ID" value="ENSPMGG00000014096.1"/>
</dbReference>
<dbReference type="GO" id="GO:0046872">
    <property type="term" value="F:metal ion binding"/>
    <property type="evidence" value="ECO:0007669"/>
    <property type="project" value="InterPro"/>
</dbReference>
<dbReference type="STRING" id="409849.ENSPMGP00000017216"/>
<dbReference type="PANTHER" id="PTHR21472">
    <property type="entry name" value="ENDONUCLEASE DOMAIN-CONTAINING 1 PROTEIN ENDOD1"/>
    <property type="match status" value="1"/>
</dbReference>
<dbReference type="InterPro" id="IPR020821">
    <property type="entry name" value="ENPP1-3/EXOG-like_nuc-like"/>
</dbReference>
<feature type="domain" description="ENPP1-3/EXOG-like endonuclease/phosphodiesterase" evidence="3">
    <location>
        <begin position="71"/>
        <end position="245"/>
    </location>
</feature>
<dbReference type="InterPro" id="IPR044925">
    <property type="entry name" value="His-Me_finger_sf"/>
</dbReference>
<dbReference type="PANTHER" id="PTHR21472:SF15">
    <property type="entry name" value="ENDONUCLEASE DOMAIN-CONTAINING 1 PROTEIN-RELATED"/>
    <property type="match status" value="1"/>
</dbReference>
<feature type="region of interest" description="Disordered" evidence="1">
    <location>
        <begin position="273"/>
        <end position="292"/>
    </location>
</feature>
<name>A0A3B4ALE3_9GOBI</name>
<dbReference type="Gene3D" id="3.40.570.10">
    <property type="entry name" value="Extracellular Endonuclease, subunit A"/>
    <property type="match status" value="1"/>
</dbReference>
<dbReference type="Proteomes" id="UP000261520">
    <property type="component" value="Unplaced"/>
</dbReference>